<evidence type="ECO:0000313" key="5">
    <source>
        <dbReference type="EMBL" id="CAD9308413.1"/>
    </source>
</evidence>
<dbReference type="InterPro" id="IPR001356">
    <property type="entry name" value="HD"/>
</dbReference>
<name>A0A7S1VSX4_9EUKA</name>
<dbReference type="AlphaFoldDB" id="A0A7S1VSX4"/>
<dbReference type="PANTHER" id="PTHR11850">
    <property type="entry name" value="HOMEOBOX PROTEIN TRANSCRIPTION FACTORS"/>
    <property type="match status" value="1"/>
</dbReference>
<dbReference type="Gene3D" id="1.10.10.60">
    <property type="entry name" value="Homeodomain-like"/>
    <property type="match status" value="1"/>
</dbReference>
<dbReference type="EMBL" id="HBGL01015203">
    <property type="protein sequence ID" value="CAD9308413.1"/>
    <property type="molecule type" value="Transcribed_RNA"/>
</dbReference>
<dbReference type="InterPro" id="IPR008422">
    <property type="entry name" value="KN_HD"/>
</dbReference>
<dbReference type="Pfam" id="PF05920">
    <property type="entry name" value="Homeobox_KN"/>
    <property type="match status" value="1"/>
</dbReference>
<protein>
    <recommendedName>
        <fullName evidence="4">Homeobox domain-containing protein</fullName>
    </recommendedName>
</protein>
<dbReference type="GO" id="GO:0003677">
    <property type="term" value="F:DNA binding"/>
    <property type="evidence" value="ECO:0007669"/>
    <property type="project" value="UniProtKB-KW"/>
</dbReference>
<keyword evidence="2" id="KW-0371">Homeobox</keyword>
<dbReference type="SMART" id="SM00389">
    <property type="entry name" value="HOX"/>
    <property type="match status" value="1"/>
</dbReference>
<keyword evidence="3" id="KW-0539">Nucleus</keyword>
<sequence>MSSESALGRAVAELIRRRREAASAGLPFPLPEMDDAAQDADQRIRFLASLLEGSSRWEVPLIEERAAEVAGVARAHEAILGHAAAVLAEVTEVATAHAASPSVHFGVWEQGHADKVLMRPQRRVLLRWLRCNRSHPYASPDDVEMLSRSTGLSAKQIRNFLVNARRRVGCEESPEDVKFMYPWMYG</sequence>
<proteinExistence type="predicted"/>
<organism evidence="5">
    <name type="scientific">Sexangularia sp. CB-2014</name>
    <dbReference type="NCBI Taxonomy" id="1486929"/>
    <lineage>
        <taxon>Eukaryota</taxon>
        <taxon>Amoebozoa</taxon>
        <taxon>Tubulinea</taxon>
        <taxon>Elardia</taxon>
        <taxon>Arcellinida</taxon>
        <taxon>Arcellinida incertae sedis</taxon>
        <taxon>Sexangularia</taxon>
    </lineage>
</organism>
<dbReference type="CDD" id="cd00086">
    <property type="entry name" value="homeodomain"/>
    <property type="match status" value="1"/>
</dbReference>
<feature type="domain" description="Homeobox" evidence="4">
    <location>
        <begin position="110"/>
        <end position="175"/>
    </location>
</feature>
<accession>A0A7S1VSX4</accession>
<reference evidence="5" key="1">
    <citation type="submission" date="2021-01" db="EMBL/GenBank/DDBJ databases">
        <authorList>
            <person name="Corre E."/>
            <person name="Pelletier E."/>
            <person name="Niang G."/>
            <person name="Scheremetjew M."/>
            <person name="Finn R."/>
            <person name="Kale V."/>
            <person name="Holt S."/>
            <person name="Cochrane G."/>
            <person name="Meng A."/>
            <person name="Brown T."/>
            <person name="Cohen L."/>
        </authorList>
    </citation>
    <scope>NUCLEOTIDE SEQUENCE</scope>
    <source>
        <strain evidence="5">ATCC 50979</strain>
    </source>
</reference>
<dbReference type="SUPFAM" id="SSF46689">
    <property type="entry name" value="Homeodomain-like"/>
    <property type="match status" value="1"/>
</dbReference>
<gene>
    <name evidence="5" type="ORF">SSP0437_LOCUS11900</name>
</gene>
<dbReference type="GO" id="GO:0006355">
    <property type="term" value="P:regulation of DNA-templated transcription"/>
    <property type="evidence" value="ECO:0007669"/>
    <property type="project" value="InterPro"/>
</dbReference>
<dbReference type="InterPro" id="IPR009057">
    <property type="entry name" value="Homeodomain-like_sf"/>
</dbReference>
<evidence type="ECO:0000256" key="1">
    <source>
        <dbReference type="ARBA" id="ARBA00023125"/>
    </source>
</evidence>
<evidence type="ECO:0000259" key="4">
    <source>
        <dbReference type="SMART" id="SM00389"/>
    </source>
</evidence>
<keyword evidence="1" id="KW-0238">DNA-binding</keyword>
<dbReference type="InterPro" id="IPR050224">
    <property type="entry name" value="TALE_homeobox"/>
</dbReference>
<evidence type="ECO:0000256" key="2">
    <source>
        <dbReference type="ARBA" id="ARBA00023155"/>
    </source>
</evidence>
<evidence type="ECO:0000256" key="3">
    <source>
        <dbReference type="ARBA" id="ARBA00023242"/>
    </source>
</evidence>